<reference evidence="1" key="1">
    <citation type="submission" date="2023-07" db="EMBL/GenBank/DDBJ databases">
        <title>Sorghum-associated microbial communities from plants grown in Nebraska, USA.</title>
        <authorList>
            <person name="Schachtman D."/>
        </authorList>
    </citation>
    <scope>NUCLEOTIDE SEQUENCE</scope>
    <source>
        <strain evidence="1">DS2329</strain>
    </source>
</reference>
<keyword evidence="2" id="KW-1185">Reference proteome</keyword>
<dbReference type="Proteomes" id="UP001184833">
    <property type="component" value="Unassembled WGS sequence"/>
</dbReference>
<dbReference type="EMBL" id="JAVDQX010000001">
    <property type="protein sequence ID" value="MDR6456991.1"/>
    <property type="molecule type" value="Genomic_DNA"/>
</dbReference>
<name>A0ACC6J1U0_9FLAO</name>
<organism evidence="1 2">
    <name type="scientific">Chryseobacterium vietnamense</name>
    <dbReference type="NCBI Taxonomy" id="866785"/>
    <lineage>
        <taxon>Bacteria</taxon>
        <taxon>Pseudomonadati</taxon>
        <taxon>Bacteroidota</taxon>
        <taxon>Flavobacteriia</taxon>
        <taxon>Flavobacteriales</taxon>
        <taxon>Weeksellaceae</taxon>
        <taxon>Chryseobacterium group</taxon>
        <taxon>Chryseobacterium</taxon>
    </lineage>
</organism>
<comment type="caution">
    <text evidence="1">The sequence shown here is derived from an EMBL/GenBank/DDBJ whole genome shotgun (WGS) entry which is preliminary data.</text>
</comment>
<gene>
    <name evidence="1" type="ORF">J2786_000084</name>
</gene>
<proteinExistence type="predicted"/>
<evidence type="ECO:0000313" key="2">
    <source>
        <dbReference type="Proteomes" id="UP001184833"/>
    </source>
</evidence>
<accession>A0ACC6J1U0</accession>
<protein>
    <submittedName>
        <fullName evidence="1">Uncharacterized protein YaiE (UPF0345 family)</fullName>
    </submittedName>
</protein>
<sequence>MKKKVLPVVILLLAFCKVRSQVGINTTSPAATFDITAKNATGTSTNVDGVLITRLDRQRAQSMTGVAVSTLIYVNSVATGTQAGTAVNIDAVGYYYYNGSVWTKLANPVNIYNADGTLTGNRTVTQGANTLAFTGTKTNAFSVNGKNFSVDAANSRVGIGTIAPASSLSVQNSSGATNSTISAGIENCGAACLQGIARNITLYNLNSTGGQFAELGFIPSTSETGLSGASITGIDRDAANSYAGLQFSTRNATDYAPRLTIKSSGNVGIGTTSPTNKLQIESTTSGALKIVDGTQGTDKVLTSDASGVATWKALPAAPASANIYNTDGTLTGNRTVTQGANTLAFTGTQTNAFSVNGKNFSVDAANSRVGIGTIAPASSLSVQNSPGATTNTISAGIENCGAPCSQGISRNITLYNLNGSGGQFAELGFIPSTSETGLSGASISGIDRDAANSYAGLQFSTRNATDYAPRLTIKSSGNVGIGTTSPTNKLQIESTTSGALKIVDGTQGTDKVLTSDASGVATWKALPAAPASANIYNTDGTLTGNRTVTQGANTLAFTGTQTNAFSVDGSTLSVDAANGLVGLGTTTPDTKLTISTPDSSFGLNHTNGTVNLKTFIGGGAATVGTTTANDLRFMTNNTQKMTVTSSGNVGIGTTTPNTKLTVSTADNSFGVTHTNGTVSLETYIGGGSGYVGTTTSNTLNLMTNNSPKMTITPTGNVGVGTLTPGARLEVNSGTTNASGLKFTNLNSSSPTGTGQAIGVDASGNVIAVSTTAQVSTTENAVSNVPGSPTFSVNDLGYTPVPGTVQNITIPAGGKALFINFMLGIDYYSLPSGGGTGFYQAILFIDNVATNVYQTVQESGPGAQAQFNLSSVKFLTAGNHMLYIAMIRQYNNGTASGANMACTPISVSFNSTYIN</sequence>
<evidence type="ECO:0000313" key="1">
    <source>
        <dbReference type="EMBL" id="MDR6456991.1"/>
    </source>
</evidence>